<evidence type="ECO:0000256" key="1">
    <source>
        <dbReference type="SAM" id="MobiDB-lite"/>
    </source>
</evidence>
<protein>
    <submittedName>
        <fullName evidence="3">PKD_channel domain-containing protein</fullName>
    </submittedName>
</protein>
<reference evidence="3" key="1">
    <citation type="submission" date="2016-11" db="UniProtKB">
        <authorList>
            <consortium name="WormBaseParasite"/>
        </authorList>
    </citation>
    <scope>IDENTIFICATION</scope>
</reference>
<keyword evidence="2" id="KW-1185">Reference proteome</keyword>
<evidence type="ECO:0000313" key="3">
    <source>
        <dbReference type="WBParaSite" id="maker-uti_cns_0002373-snap-gene-0.1-mRNA-1"/>
    </source>
</evidence>
<evidence type="ECO:0000313" key="2">
    <source>
        <dbReference type="Proteomes" id="UP000095280"/>
    </source>
</evidence>
<proteinExistence type="predicted"/>
<sequence length="1631" mass="181965">PMLPRVAGAERRPRRPAVAQRSALQSGGSSPRAHDEKRPPPISGRRWRRAGGVGSSCAIDANGSRRCLTLLEPPSQHAAEETEAETAPPSCFGSISSQAVTSQMVRASFSRLVTRSLRPRLLQLKFRTEKAFAVTNCSTGLQHSARLYSVTSVMKASSGASASHHWLGPLAVLKQVGYSWLTSPSMALPHRLEAPQMVLCLQTDMDSGALPAIGSDLLSFSLAIRNCSSALTGETRLAVHRLNRATSRSRNLVGWHSEPVNRALAHQPLAAHKDKQRWLLSDCSAAELAVGQLARSSPVLAFPDAPTTSSSSSSDGRARAISVVGQSDGGQVAVPQVGIVAGPVAGLVISGSAAAFGRQRAAPVEAPPGQVDQQRPDDGIAKAAVGGAADAADDARLQLPLQRLLHLLAVVLRLGSEKLKNGIEVEQSMLMKFTMRRLAASLLLLLILGVSVSAGVKLEQLDDVDALEELDGLDGEIGGLTQDSASEAAAGVHHYNHNGVELFYHVFRGYRVVEPQLGVVMGEDTVLHRHHHRYRVSLEMVIKNDYELPHSTSISWMNFPVKSITSRFVQRVACGNLCRGVKSAVTKRGGQFWLNFYCHSKKVCSRVRRYFSTNSPQSQRLFGFLEFTLVGIIHEHQFVFHWRSGEAGEKPVEAFHFEDGKALLYTIKSNIGQTVYATYTTKGQRVIPSKKSLPKLYRSDQLDSLSSNIGDYKLIVAEMRKHGRVVAQLVFDVSTNKKTLNLMNWFSPTRLVSSFPYEIGKTGFNYFSMAGHKALKRTFFVNYVYRGCPGDTGFWMIADKKDVCSWAKKGWKGSAPELVYSQVSGIKYSQGNAFYADRFLVYLTNETPKPRPVPYPFFRFEGDKALLYTIKSNIGQTAYKTFKKKGTTMIPSDGKLPNLYRSKLLDTLPFAVKRSGYGKIVAEMRTGSKVVAQVVFDVSTNTKKLNFQNWFTRTRMVSSFPYELKKTGFNFFSFAGHQAHKRTFFINNRYRGCGGDVGFWVVSDRKDVCSWDNKGWHGSAPVLVYTQVPNKRYSEGNAFFADRFIVYLTSKVPELHPELPPVFRFEGNKNLLYTIKSNIGEKVYTTFKNRGNNEIPSDRSLPKLYRSDQLDTLANAVERSGFKHIVAEMRAGSRVVAQVVFDVSINTKSLNFQNWFTPARMVSSFPYKLKKTGFNYFSFAGHQAHKRTFFISNRYRGCGGDIGFWVISDRKDVCKWSNKGWHSSGPVLVYTQVPGVPFAKSNAYYADRFIVYMAGKQGPSVHHQKPHRQDSLQHLQIARLRPDPKHRSLPDLYRSNQLDTLPSLIHRTGYKRMVAEMRTDGKVVAQVVFDVSRNPKSLNMVNWFSKSRLVSSYPYQLGKSGYNYFSVAGHQAHKRTFFINSVYKAAALATSDSGWRDPCKWAYKGWHGSAPALIYTRLPGKKYSQGNAFYADRFLVYLANEVPKPAAPKIPLFHFEGHRALLYTVKSGAGHEVFKTFRTKGPSDIPADRSLPDLYRSDQLDALAWTLLHTGYKRIVAEMRSDGRRVAQVVFDVSRHTKSVGMTNWFTPTRLVSSYPYHLGKTGYNYFSVAGHRAHKRSFFINKVYAGCAGDLGFWMVSDRRDPCKWANKGWSGSAPVLVYTKKPGKYSRGN</sequence>
<dbReference type="Proteomes" id="UP000095280">
    <property type="component" value="Unplaced"/>
</dbReference>
<accession>A0A1I8GLP2</accession>
<organism evidence="2 3">
    <name type="scientific">Macrostomum lignano</name>
    <dbReference type="NCBI Taxonomy" id="282301"/>
    <lineage>
        <taxon>Eukaryota</taxon>
        <taxon>Metazoa</taxon>
        <taxon>Spiralia</taxon>
        <taxon>Lophotrochozoa</taxon>
        <taxon>Platyhelminthes</taxon>
        <taxon>Rhabditophora</taxon>
        <taxon>Macrostomorpha</taxon>
        <taxon>Macrostomida</taxon>
        <taxon>Macrostomidae</taxon>
        <taxon>Macrostomum</taxon>
    </lineage>
</organism>
<feature type="region of interest" description="Disordered" evidence="1">
    <location>
        <begin position="1"/>
        <end position="53"/>
    </location>
</feature>
<dbReference type="WBParaSite" id="maker-uti_cns_0002373-snap-gene-0.1-mRNA-1">
    <property type="protein sequence ID" value="maker-uti_cns_0002373-snap-gene-0.1-mRNA-1"/>
    <property type="gene ID" value="maker-uti_cns_0002373-snap-gene-0.1"/>
</dbReference>
<name>A0A1I8GLP2_9PLAT</name>